<dbReference type="GO" id="GO:0008483">
    <property type="term" value="F:transaminase activity"/>
    <property type="evidence" value="ECO:0007669"/>
    <property type="project" value="UniProtKB-KW"/>
</dbReference>
<dbReference type="GO" id="GO:0030170">
    <property type="term" value="F:pyridoxal phosphate binding"/>
    <property type="evidence" value="ECO:0007669"/>
    <property type="project" value="TreeGrafter"/>
</dbReference>
<dbReference type="KEGG" id="mend:L6E24_09770"/>
<dbReference type="SUPFAM" id="SSF53383">
    <property type="entry name" value="PLP-dependent transferases"/>
    <property type="match status" value="1"/>
</dbReference>
<dbReference type="EMBL" id="CP096115">
    <property type="protein sequence ID" value="UUX91657.1"/>
    <property type="molecule type" value="Genomic_DNA"/>
</dbReference>
<keyword evidence="2" id="KW-0032">Aminotransferase</keyword>
<keyword evidence="1" id="KW-0663">Pyridoxal phosphate</keyword>
<name>A0A9E7PQH9_9EURY</name>
<dbReference type="Gene3D" id="3.90.1150.10">
    <property type="entry name" value="Aspartate Aminotransferase, domain 1"/>
    <property type="match status" value="1"/>
</dbReference>
<sequence>MNSENWSATTGNWNQALEDAFAKKIGRKYAISMNSGTSTLHAALEAAGVGPGDEVISPGLTVIMDSTATIHANAVPVYADINPETYNIDPKDIERKITDKTRAIIPVSLYGLPPDYDPILKIAKKHDLVVIEDNAQCVLSTYKGQMAGTFGQMASYSFENTKHLSCGEGGMLITNDEQYAEAARKIGGHGFKNLKASEGRVRLNQDTFQSPNYKRHDTLGWNYRLSEFNAAIAMAQLERIEDLVQLRIDSAHIFIETMKHCDYLIPQKTPEGYTNSYYTLGVVYNGFESIGVTWEEFRKAYVNAGGDGIYGAWAVPYFEPVIAERKFVARCPWIYKDVHYHSGLCPVAEQVQPHLMQFKTNYRDLNLARKKAEILSQVIEKFSSR</sequence>
<accession>A0A9E7PQH9</accession>
<dbReference type="RefSeq" id="WP_257741811.1">
    <property type="nucleotide sequence ID" value="NZ_CP096115.1"/>
</dbReference>
<dbReference type="PANTHER" id="PTHR30244:SF34">
    <property type="entry name" value="DTDP-4-AMINO-4,6-DIDEOXYGALACTOSE TRANSAMINASE"/>
    <property type="match status" value="1"/>
</dbReference>
<gene>
    <name evidence="2" type="ORF">L6E24_09770</name>
</gene>
<dbReference type="Proteomes" id="UP001060368">
    <property type="component" value="Chromosome"/>
</dbReference>
<dbReference type="Pfam" id="PF01041">
    <property type="entry name" value="DegT_DnrJ_EryC1"/>
    <property type="match status" value="1"/>
</dbReference>
<protein>
    <submittedName>
        <fullName evidence="2">DegT/DnrJ/EryC1/StrS family aminotransferase</fullName>
    </submittedName>
</protein>
<dbReference type="GO" id="GO:0000271">
    <property type="term" value="P:polysaccharide biosynthetic process"/>
    <property type="evidence" value="ECO:0007669"/>
    <property type="project" value="TreeGrafter"/>
</dbReference>
<evidence type="ECO:0000313" key="2">
    <source>
        <dbReference type="EMBL" id="UUX91657.1"/>
    </source>
</evidence>
<dbReference type="InterPro" id="IPR000653">
    <property type="entry name" value="DegT/StrS_aminotransferase"/>
</dbReference>
<organism evidence="2 3">
    <name type="scientific">Methanoplanus endosymbiosus</name>
    <dbReference type="NCBI Taxonomy" id="33865"/>
    <lineage>
        <taxon>Archaea</taxon>
        <taxon>Methanobacteriati</taxon>
        <taxon>Methanobacteriota</taxon>
        <taxon>Stenosarchaea group</taxon>
        <taxon>Methanomicrobia</taxon>
        <taxon>Methanomicrobiales</taxon>
        <taxon>Methanomicrobiaceae</taxon>
        <taxon>Methanoplanus</taxon>
    </lineage>
</organism>
<dbReference type="InterPro" id="IPR015424">
    <property type="entry name" value="PyrdxlP-dep_Trfase"/>
</dbReference>
<dbReference type="GeneID" id="74307990"/>
<keyword evidence="3" id="KW-1185">Reference proteome</keyword>
<dbReference type="PIRSF" id="PIRSF000390">
    <property type="entry name" value="PLP_StrS"/>
    <property type="match status" value="1"/>
</dbReference>
<reference evidence="2" key="1">
    <citation type="submission" date="2022-04" db="EMBL/GenBank/DDBJ databases">
        <title>Complete genome of Methanoplanus endosymbiosus DSM 3599.</title>
        <authorList>
            <person name="Chen S.-C."/>
            <person name="You Y.-T."/>
            <person name="Zhou Y.-Z."/>
            <person name="Lai M.-C."/>
        </authorList>
    </citation>
    <scope>NUCLEOTIDE SEQUENCE</scope>
    <source>
        <strain evidence="2">DSM 3599</strain>
    </source>
</reference>
<proteinExistence type="inferred from homology"/>
<dbReference type="AlphaFoldDB" id="A0A9E7PQH9"/>
<dbReference type="InterPro" id="IPR015422">
    <property type="entry name" value="PyrdxlP-dep_Trfase_small"/>
</dbReference>
<evidence type="ECO:0000313" key="3">
    <source>
        <dbReference type="Proteomes" id="UP001060368"/>
    </source>
</evidence>
<dbReference type="InterPro" id="IPR015421">
    <property type="entry name" value="PyrdxlP-dep_Trfase_major"/>
</dbReference>
<evidence type="ECO:0000256" key="1">
    <source>
        <dbReference type="RuleBase" id="RU004508"/>
    </source>
</evidence>
<dbReference type="Gene3D" id="3.40.640.10">
    <property type="entry name" value="Type I PLP-dependent aspartate aminotransferase-like (Major domain)"/>
    <property type="match status" value="1"/>
</dbReference>
<dbReference type="CDD" id="cd00616">
    <property type="entry name" value="AHBA_syn"/>
    <property type="match status" value="1"/>
</dbReference>
<dbReference type="PANTHER" id="PTHR30244">
    <property type="entry name" value="TRANSAMINASE"/>
    <property type="match status" value="1"/>
</dbReference>
<keyword evidence="2" id="KW-0808">Transferase</keyword>
<comment type="similarity">
    <text evidence="1">Belongs to the DegT/DnrJ/EryC1 family.</text>
</comment>